<dbReference type="AlphaFoldDB" id="A0A6G1IEJ0"/>
<keyword evidence="4" id="KW-1185">Reference proteome</keyword>
<accession>A0A6G1IEJ0</accession>
<name>A0A6G1IEJ0_9PLEO</name>
<dbReference type="Proteomes" id="UP000799291">
    <property type="component" value="Unassembled WGS sequence"/>
</dbReference>
<evidence type="ECO:0000256" key="2">
    <source>
        <dbReference type="SAM" id="MobiDB-lite"/>
    </source>
</evidence>
<sequence length="967" mass="109711">MDPSNNPYLSKRDLPGVGEPSRYQAYPGPGRSSPAGSEPRPPFVGDPSQPGSILGGIDPSQARSKLRKSTLFNPHNDSLQREPDSKVSFSRAPSRPPPPVPLPNLNGFSSESNDEARSEAPPLSMGGMERALPTESESLPDGNSSSVSDDYTTVGGNADRHGDAKERFKKGLEVIAYIKEKSSYAEDASQIIMRLHVAADRRLKRSYVSGRPARDYYESAPVIKVGIVFLPGVDKPTVTQLEQEMLMADYKPDQLSAVWRVNTAGHLLFDFEVTKDLRVVAKDLTPDVLENSRRREERSLSSFIPGQQTGTLTVASKERLPTVNIDSEHVTLVHDLRYYAGQFDLESTLIEVDYSSMARLLVNFQLIIQNRNAAQDLDETRNLLEDMMEDVRRLCNRSAILFRMSTRMKIISSKDIRYGVNNGREFTTLTTSKGIRKIISLSSAYYTSLDPADKVQQLLKPRFLQMLVLLLSLLNDDDLHNIREFLERTFHFNADRRNLELLFLKVIPFYSINAHIFLTSIVPAFEGWSPRKPDNQDHSFYWETFITRIAAHGYILAGTIDCLCRAQKSWIVQWPEKGFKDSLSFRNLQYSAPDGMRTFNEIPPIERDYDRHNDNTLLNAILTDDRRYMIRVADYEAIICLTRGVYSIQESDINGQRYDLFIEEGHLNQATYNAVDQINQVIRKVNQWITGFKTSSSLRRRDSIIGMRVSRNRRPDVEMIEELRVTGRLARFRAVLGNLDLAIAYKLDGRKITLEDALATLARDNQVIQSVIDYYQNRLEKYAEWFAPEQLRQITHTLNTVTHDISTAEAFRQNISNDPTISDEPIVTLIEPPGGSYYAAPIWHDYRVSLTTGNLLTIEAKKSYVADVQWHQELAIYLQGDANLYVVAPLEYVEERDREDQVRVGDVAVLAGQYLVLAEPVEDEGSDGLIMSNYLKILRVEQGVRVSKRQQRRMQGGGVAMSRSVFV</sequence>
<dbReference type="EMBL" id="MU005632">
    <property type="protein sequence ID" value="KAF2676644.1"/>
    <property type="molecule type" value="Genomic_DNA"/>
</dbReference>
<feature type="compositionally biased region" description="Polar residues" evidence="2">
    <location>
        <begin position="135"/>
        <end position="155"/>
    </location>
</feature>
<gene>
    <name evidence="3" type="ORF">K458DRAFT_424613</name>
</gene>
<keyword evidence="1" id="KW-0175">Coiled coil</keyword>
<reference evidence="3" key="1">
    <citation type="journal article" date="2020" name="Stud. Mycol.">
        <title>101 Dothideomycetes genomes: a test case for predicting lifestyles and emergence of pathogens.</title>
        <authorList>
            <person name="Haridas S."/>
            <person name="Albert R."/>
            <person name="Binder M."/>
            <person name="Bloem J."/>
            <person name="Labutti K."/>
            <person name="Salamov A."/>
            <person name="Andreopoulos B."/>
            <person name="Baker S."/>
            <person name="Barry K."/>
            <person name="Bills G."/>
            <person name="Bluhm B."/>
            <person name="Cannon C."/>
            <person name="Castanera R."/>
            <person name="Culley D."/>
            <person name="Daum C."/>
            <person name="Ezra D."/>
            <person name="Gonzalez J."/>
            <person name="Henrissat B."/>
            <person name="Kuo A."/>
            <person name="Liang C."/>
            <person name="Lipzen A."/>
            <person name="Lutzoni F."/>
            <person name="Magnuson J."/>
            <person name="Mondo S."/>
            <person name="Nolan M."/>
            <person name="Ohm R."/>
            <person name="Pangilinan J."/>
            <person name="Park H.-J."/>
            <person name="Ramirez L."/>
            <person name="Alfaro M."/>
            <person name="Sun H."/>
            <person name="Tritt A."/>
            <person name="Yoshinaga Y."/>
            <person name="Zwiers L.-H."/>
            <person name="Turgeon B."/>
            <person name="Goodwin S."/>
            <person name="Spatafora J."/>
            <person name="Crous P."/>
            <person name="Grigoriev I."/>
        </authorList>
    </citation>
    <scope>NUCLEOTIDE SEQUENCE</scope>
    <source>
        <strain evidence="3">CBS 122367</strain>
    </source>
</reference>
<evidence type="ECO:0000256" key="1">
    <source>
        <dbReference type="SAM" id="Coils"/>
    </source>
</evidence>
<organism evidence="3 4">
    <name type="scientific">Lentithecium fluviatile CBS 122367</name>
    <dbReference type="NCBI Taxonomy" id="1168545"/>
    <lineage>
        <taxon>Eukaryota</taxon>
        <taxon>Fungi</taxon>
        <taxon>Dikarya</taxon>
        <taxon>Ascomycota</taxon>
        <taxon>Pezizomycotina</taxon>
        <taxon>Dothideomycetes</taxon>
        <taxon>Pleosporomycetidae</taxon>
        <taxon>Pleosporales</taxon>
        <taxon>Massarineae</taxon>
        <taxon>Lentitheciaceae</taxon>
        <taxon>Lentithecium</taxon>
    </lineage>
</organism>
<protein>
    <submittedName>
        <fullName evidence="3">Uncharacterized protein</fullName>
    </submittedName>
</protein>
<feature type="coiled-coil region" evidence="1">
    <location>
        <begin position="370"/>
        <end position="397"/>
    </location>
</feature>
<evidence type="ECO:0000313" key="4">
    <source>
        <dbReference type="Proteomes" id="UP000799291"/>
    </source>
</evidence>
<dbReference type="OrthoDB" id="3761924at2759"/>
<evidence type="ECO:0000313" key="3">
    <source>
        <dbReference type="EMBL" id="KAF2676644.1"/>
    </source>
</evidence>
<proteinExistence type="predicted"/>
<feature type="region of interest" description="Disordered" evidence="2">
    <location>
        <begin position="1"/>
        <end position="162"/>
    </location>
</feature>